<dbReference type="Proteomes" id="UP001055879">
    <property type="component" value="Linkage Group LG01"/>
</dbReference>
<gene>
    <name evidence="1" type="ORF">L6452_00864</name>
</gene>
<evidence type="ECO:0000313" key="1">
    <source>
        <dbReference type="EMBL" id="KAI3769751.1"/>
    </source>
</evidence>
<comment type="caution">
    <text evidence="1">The sequence shown here is derived from an EMBL/GenBank/DDBJ whole genome shotgun (WGS) entry which is preliminary data.</text>
</comment>
<accession>A0ACB9FGD0</accession>
<organism evidence="1 2">
    <name type="scientific">Arctium lappa</name>
    <name type="common">Greater burdock</name>
    <name type="synonym">Lappa major</name>
    <dbReference type="NCBI Taxonomy" id="4217"/>
    <lineage>
        <taxon>Eukaryota</taxon>
        <taxon>Viridiplantae</taxon>
        <taxon>Streptophyta</taxon>
        <taxon>Embryophyta</taxon>
        <taxon>Tracheophyta</taxon>
        <taxon>Spermatophyta</taxon>
        <taxon>Magnoliopsida</taxon>
        <taxon>eudicotyledons</taxon>
        <taxon>Gunneridae</taxon>
        <taxon>Pentapetalae</taxon>
        <taxon>asterids</taxon>
        <taxon>campanulids</taxon>
        <taxon>Asterales</taxon>
        <taxon>Asteraceae</taxon>
        <taxon>Carduoideae</taxon>
        <taxon>Cardueae</taxon>
        <taxon>Arctiinae</taxon>
        <taxon>Arctium</taxon>
    </lineage>
</organism>
<sequence length="91" mass="10493">MVWIWSLASIYYQEINLHLPLLSAAATCLCYLPSFSSRSLPLVDPCRHAVTCRCYLPLVDRCRRYLPLLFNPTLICRRISSLVDSCYLPLL</sequence>
<reference evidence="2" key="1">
    <citation type="journal article" date="2022" name="Mol. Ecol. Resour.">
        <title>The genomes of chicory, endive, great burdock and yacon provide insights into Asteraceae palaeo-polyploidization history and plant inulin production.</title>
        <authorList>
            <person name="Fan W."/>
            <person name="Wang S."/>
            <person name="Wang H."/>
            <person name="Wang A."/>
            <person name="Jiang F."/>
            <person name="Liu H."/>
            <person name="Zhao H."/>
            <person name="Xu D."/>
            <person name="Zhang Y."/>
        </authorList>
    </citation>
    <scope>NUCLEOTIDE SEQUENCE [LARGE SCALE GENOMIC DNA]</scope>
    <source>
        <strain evidence="2">cv. Niubang</strain>
    </source>
</reference>
<reference evidence="1 2" key="2">
    <citation type="journal article" date="2022" name="Mol. Ecol. Resour.">
        <title>The genomes of chicory, endive, great burdock and yacon provide insights into Asteraceae paleo-polyploidization history and plant inulin production.</title>
        <authorList>
            <person name="Fan W."/>
            <person name="Wang S."/>
            <person name="Wang H."/>
            <person name="Wang A."/>
            <person name="Jiang F."/>
            <person name="Liu H."/>
            <person name="Zhao H."/>
            <person name="Xu D."/>
            <person name="Zhang Y."/>
        </authorList>
    </citation>
    <scope>NUCLEOTIDE SEQUENCE [LARGE SCALE GENOMIC DNA]</scope>
    <source>
        <strain evidence="2">cv. Niubang</strain>
    </source>
</reference>
<proteinExistence type="predicted"/>
<evidence type="ECO:0000313" key="2">
    <source>
        <dbReference type="Proteomes" id="UP001055879"/>
    </source>
</evidence>
<name>A0ACB9FGD0_ARCLA</name>
<keyword evidence="2" id="KW-1185">Reference proteome</keyword>
<dbReference type="EMBL" id="CM042047">
    <property type="protein sequence ID" value="KAI3769751.1"/>
    <property type="molecule type" value="Genomic_DNA"/>
</dbReference>
<protein>
    <submittedName>
        <fullName evidence="1">Uncharacterized protein</fullName>
    </submittedName>
</protein>